<dbReference type="Proteomes" id="UP000828390">
    <property type="component" value="Unassembled WGS sequence"/>
</dbReference>
<feature type="chain" id="PRO_5038519504" description="Secreted protein" evidence="1">
    <location>
        <begin position="27"/>
        <end position="89"/>
    </location>
</feature>
<reference evidence="2" key="2">
    <citation type="submission" date="2020-11" db="EMBL/GenBank/DDBJ databases">
        <authorList>
            <person name="McCartney M.A."/>
            <person name="Auch B."/>
            <person name="Kono T."/>
            <person name="Mallez S."/>
            <person name="Becker A."/>
            <person name="Gohl D.M."/>
            <person name="Silverstein K.A.T."/>
            <person name="Koren S."/>
            <person name="Bechman K.B."/>
            <person name="Herman A."/>
            <person name="Abrahante J.E."/>
            <person name="Garbe J."/>
        </authorList>
    </citation>
    <scope>NUCLEOTIDE SEQUENCE</scope>
    <source>
        <strain evidence="2">Duluth1</strain>
        <tissue evidence="2">Whole animal</tissue>
    </source>
</reference>
<protein>
    <recommendedName>
        <fullName evidence="4">Secreted protein</fullName>
    </recommendedName>
</protein>
<keyword evidence="1" id="KW-0732">Signal</keyword>
<dbReference type="EMBL" id="JAIWYP010000010">
    <property type="protein sequence ID" value="KAH3753746.1"/>
    <property type="molecule type" value="Genomic_DNA"/>
</dbReference>
<feature type="signal peptide" evidence="1">
    <location>
        <begin position="1"/>
        <end position="26"/>
    </location>
</feature>
<proteinExistence type="predicted"/>
<evidence type="ECO:0008006" key="4">
    <source>
        <dbReference type="Google" id="ProtNLM"/>
    </source>
</evidence>
<comment type="caution">
    <text evidence="2">The sequence shown here is derived from an EMBL/GenBank/DDBJ whole genome shotgun (WGS) entry which is preliminary data.</text>
</comment>
<gene>
    <name evidence="2" type="ORF">DPMN_188395</name>
</gene>
<organism evidence="2 3">
    <name type="scientific">Dreissena polymorpha</name>
    <name type="common">Zebra mussel</name>
    <name type="synonym">Mytilus polymorpha</name>
    <dbReference type="NCBI Taxonomy" id="45954"/>
    <lineage>
        <taxon>Eukaryota</taxon>
        <taxon>Metazoa</taxon>
        <taxon>Spiralia</taxon>
        <taxon>Lophotrochozoa</taxon>
        <taxon>Mollusca</taxon>
        <taxon>Bivalvia</taxon>
        <taxon>Autobranchia</taxon>
        <taxon>Heteroconchia</taxon>
        <taxon>Euheterodonta</taxon>
        <taxon>Imparidentia</taxon>
        <taxon>Neoheterodontei</taxon>
        <taxon>Myida</taxon>
        <taxon>Dreissenoidea</taxon>
        <taxon>Dreissenidae</taxon>
        <taxon>Dreissena</taxon>
    </lineage>
</organism>
<name>A0A9D4I8G5_DREPO</name>
<evidence type="ECO:0000256" key="1">
    <source>
        <dbReference type="SAM" id="SignalP"/>
    </source>
</evidence>
<reference evidence="2" key="1">
    <citation type="journal article" date="2019" name="bioRxiv">
        <title>The Genome of the Zebra Mussel, Dreissena polymorpha: A Resource for Invasive Species Research.</title>
        <authorList>
            <person name="McCartney M.A."/>
            <person name="Auch B."/>
            <person name="Kono T."/>
            <person name="Mallez S."/>
            <person name="Zhang Y."/>
            <person name="Obille A."/>
            <person name="Becker A."/>
            <person name="Abrahante J.E."/>
            <person name="Garbe J."/>
            <person name="Badalamenti J.P."/>
            <person name="Herman A."/>
            <person name="Mangelson H."/>
            <person name="Liachko I."/>
            <person name="Sullivan S."/>
            <person name="Sone E.D."/>
            <person name="Koren S."/>
            <person name="Silverstein K.A.T."/>
            <person name="Beckman K.B."/>
            <person name="Gohl D.M."/>
        </authorList>
    </citation>
    <scope>NUCLEOTIDE SEQUENCE</scope>
    <source>
        <strain evidence="2">Duluth1</strain>
        <tissue evidence="2">Whole animal</tissue>
    </source>
</reference>
<keyword evidence="3" id="KW-1185">Reference proteome</keyword>
<evidence type="ECO:0000313" key="2">
    <source>
        <dbReference type="EMBL" id="KAH3753746.1"/>
    </source>
</evidence>
<accession>A0A9D4I8G5</accession>
<evidence type="ECO:0000313" key="3">
    <source>
        <dbReference type="Proteomes" id="UP000828390"/>
    </source>
</evidence>
<dbReference type="AlphaFoldDB" id="A0A9D4I8G5"/>
<sequence>MASLLRLHCFLTASFSNLLRLWRSYCDPSASLGKYYRRCEDAQNAINQDAAQNAINQDAGVTGRRKTAFYRKSHWRPYYDNQKFPETQS</sequence>